<feature type="chain" id="PRO_5019774300" evidence="2">
    <location>
        <begin position="29"/>
        <end position="3342"/>
    </location>
</feature>
<evidence type="ECO:0000256" key="2">
    <source>
        <dbReference type="SAM" id="SignalP"/>
    </source>
</evidence>
<dbReference type="EMBL" id="RCHT01000035">
    <property type="protein sequence ID" value="RLL08172.1"/>
    <property type="molecule type" value="Genomic_DNA"/>
</dbReference>
<keyword evidence="2" id="KW-0732">Signal</keyword>
<comment type="caution">
    <text evidence="3">The sequence shown here is derived from an EMBL/GenBank/DDBJ whole genome shotgun (WGS) entry which is preliminary data.</text>
</comment>
<evidence type="ECO:0000256" key="1">
    <source>
        <dbReference type="SAM" id="MobiDB-lite"/>
    </source>
</evidence>
<proteinExistence type="predicted"/>
<accession>A0A498CSJ4</accession>
<feature type="signal peptide" evidence="2">
    <location>
        <begin position="1"/>
        <end position="28"/>
    </location>
</feature>
<evidence type="ECO:0000313" key="3">
    <source>
        <dbReference type="EMBL" id="RLL08172.1"/>
    </source>
</evidence>
<gene>
    <name evidence="3" type="ORF">D4A47_12395</name>
</gene>
<reference evidence="3 4" key="1">
    <citation type="submission" date="2018-10" db="EMBL/GenBank/DDBJ databases">
        <title>Anaerotruncus faecis sp. nov., isolated from human feces.</title>
        <authorList>
            <person name="Wang Y.-J."/>
        </authorList>
    </citation>
    <scope>NUCLEOTIDE SEQUENCE [LARGE SCALE GENOMIC DNA]</scope>
    <source>
        <strain evidence="3 4">22A2-44</strain>
    </source>
</reference>
<feature type="compositionally biased region" description="Low complexity" evidence="1">
    <location>
        <begin position="3264"/>
        <end position="3282"/>
    </location>
</feature>
<sequence length="3342" mass="350035">MRKTERILSAMLALILTLTMSMGGTVSAADAGSAEIRASIEGGDLTEPSFVGGMVLRMRSFFSAGTNGETWPHGDALAMTEYQNGPVSKEFNIVKTPAGATATASGGYDDQGRQIVSVEVLGAADADGNIPVRAAAVNPGEATVVYTIRKSGYSPATVEQKVQVFDRMRLASEDFPEKDELIYAGTARDFTYSVSGTNGDILTENAKLEMSPISAATLDAAPGTGRGTLNAVSAVYGADVSLTAGRIADKPYPMYFYDDSEALGRTISVSDSVLFKDLKSSHPGLAAALSGDKGGQTITAGFTYGQFADDQYLEFATVPKQKVALSIDSITFRGEEIGISESGFAVSITGDTGIARLTVPKTAGAGDYAIRLLASRPNAYLETPLTVNLTVAQAQFTGVGLAYSTGDPEGPAWADAVDGKISAKFNARYEKAFDVSLTSGDERPNGVTTFASYRVSGLPESASFEGNVLSLSGKNPVGSYLIPVTLYDPAGNYADAELALTYQVDNTYTIALKDVTGNLVGNAEIVNGSDIVATVHLPYEDVTGSNKLNLVFYQDGEDGRMKAATAAAKLATGEGAVTVKNNVVTVPKRLPVLAEGETYDLVTTVSADNYNDARLTVKIIVDKAAITVTDVASSTTNSSYQTIAPAADGETYEADRFAYGENKYFRITSDSKSSAQFTAASLVSADEPETDLRDAYLVKESFAKGKSLIQLAPGLPTGDYELTLTGESSSSDKGGNYQTKTIVIKFTVAQSPLSVEMQVTGDGVKAGTGANNFVVTQKVADSSLVYTYRVEVTGPEGAADTAQVALDPSSAQVGDFDEATGTLTIPADTEPGVYTYVFNGTDKSFQPGKVTLVVTVGDYARITRITSNTSTVKAFAPGEDDKGFDFRTRAPEGVKTVLTLTRDPANAKVALAVTNGRGEAVKTIKLNTVGDKIVVPASQAAGTYHLTMEVTHASRSAMTYTLDLRVVGKNEITSIHNEKEVYSTVPADGAATLDIDLSKLNDFDGAFLVATNEGTTHIDDTIDVENCVPAGAVTWDFDTDTLNVDVTKAGRITTDLVVDKGRPSETTTRLTVNVIPAVTVTDKSGELALSDGVYTAESKAGEGNQITIAANPSAGCTVETSLSSAEIQQLLQNKKITVLGNVITVANDAPAGTVEIPFRMSGTSDRNITLGSGFTVRVRVGAGDITASVSSPLMDAPAVVTENKVELTHGYGADEVFTISTTPETTLSLVSESVNNLIFNSANKTVTAKANLAAGTYTLRLKAEAQYYTPFLFDVVVEVVPVAEVAWTVAGADGAEISPDKTGVYQLPVNRSEGGSFTVSTVPANAKVTRTDKNAEITSGDNRTFTVPANLSGDSLQVTLKGTNKNYLPSEITISVNLVSDARLTPAATVGDKTYYADADGVISVTLKDLEKAALSTNAADAVITKQISEQAGFNIANSGVRANGAKAGTYDFPFRATAENYLDTDFTLRVTIAPIVEYKVDDDTDYAAVTERTVEVGYGDGAQIPVLAKLANGDNAVTLSAGATPLYTAWSNGVLTILPSAPAGSYTIKLTPRADGVSIPGARLTLTVKVLSGRIAVDAASNLSGDLPKQDGPDGVVFTASHFAGETQTITFSDKVGAAYSFTGTSWPMGFALSGRTLTIAPEAMAGEYSLPFQASKKNYEPTAVTLQVKVATDTVSFYDTKVAVNGDAQQASSEPSVGAAVDNRRVYDIRVKPGQTVSVTTGVNIAADRMTVDAPDGWTVSKIDSTVTFSFPETAVTGETYTVKVDYPRSVDNRATQAVVNMTAVDKSQLAQPIISSLSLAVDPSDETSGTVTVSWNAVEGAAYYQLYAGGELKVETDSASARLGIGAGYAGSLPTVEENASLTVKAFPAKGSGNAESPVSDPKTLTITRTALDDVRFTGTVSRTPADGKTRFFFQPVADAAGYAATEDGEPVEKALIQDSSSGGKYYLTRLAPGGGLTVGLRALAKEGSLLHTDSAKESFKTYQADALKELTVLINGEAVGGDGITDTFKAGTLTAPKQYSVAVGETGGTTSIAVSADDESYKDMVSSTDGVAVEVPADVEPGTYAFTITVTPSGNFDGVYQETVKALTIVVAEKDSFDVSGAALTLETQFTADEEVKWVRASWDAVPNAESYDLLVNGTLVEHTAKTAATILPAKIKAGDTVSVVAKAPGYNDGTPVTAVYEYAPAKLAAPVVTFVYDGETGELTASWEAVEGAAYYRVDPSADWGDYNTTNNQALTAVRNIQSGTAVDYPIAVWAMARSGSAKYADSDRTEAVYHYDRPTLTADTTTTTINHLSSAYPNGKTYTIKVEPAGAAIAIADRTPSVPGIVPNQDGTISIYSTAKETGAPLIYDATATLDGYQTLNFQIAVSVLPAPPATFQYQLGKSGEWTDLTDGQTITATEGEALLLYLQSDNTGFNPKTMIKKDADGSADINVASAGIYAPGSAPAGSASFTITVPENDLFAETTLHFTVEIAEKPALDLSGMTTAYTYSLKGAESIQYSKVITDEVRAAYPGATVGFSVDPSVLNYGPAKPVGGETYTVTVSNVAGHKDGSFEVTITVVDDRDELSVDDFTFTHPYKKTSTAYPVAVDGAAVTVTTTPLPAGISWRSDNSTLYVNSDAKVGEYTLDATASKPGMKDASFRIIVTVTDERQGLTILLNGGAVTADPVETPYGVRKDFALSTAESLTSPTIELTTTDEAGKVNFSKDGKTIMIYEGGAEGTTYTVHAKITPTGDDARAYKATEADITFVVGAPKRIEDVPADVAETYYADETGEQTLTLDIPAGLTLKSLAAGFDNSKTQFAINLSAKTIKFTPSNVEPAVYGFTATVGKSGGYADATFTVTITVNDASARPEITLNESTDIIVDLKDFHGETRSFTTGEGIAVTLSGISSAPATGQIRAENGDLRIGADITEGDYAVTAAANAAGYKETQVAFTVHASDSTPAITVLGKDFTYVRGQSQSSFTVTTDPADATVTITDARYVGLNVDGATISKDTSASYIGSPADGTYIYQATAAREGYRTANFEVTVAISTKPDEALTIDGNAFSVKQGEGASFTLGFNSQAAVIEAEGTFWDDVTMQEPNRPKLTRADKTITVGTDTPAGTYTLTLNVTGGSGYTDATFTVTVHVQEANAFEIADQKISVEVPEGQAFGGPQTIDFGDTDTAGMTFFVDPTNYGDRIFLGMSGTKALVFLTDDAPEGTFYFMVTAQKDGFSTEFEIALEVVRTAANNLLASPASLEEPLEKAPSAEEEPKPDGEQSMEGQTPDGETPGTETPGEDQSSGKEPGIDVQQPPKEQDAGQKQPGAEPGGDGTGSESKPEVAPPPADSKETPAESGGTTE</sequence>
<dbReference type="Proteomes" id="UP000276301">
    <property type="component" value="Unassembled WGS sequence"/>
</dbReference>
<feature type="compositionally biased region" description="Basic and acidic residues" evidence="1">
    <location>
        <begin position="3244"/>
        <end position="3259"/>
    </location>
</feature>
<protein>
    <submittedName>
        <fullName evidence="3">Uncharacterized protein</fullName>
    </submittedName>
</protein>
<organism evidence="3 4">
    <name type="scientific">Anaerotruncus massiliensis</name>
    <name type="common">ex Liu et al. 2021</name>
    <dbReference type="NCBI Taxonomy" id="2321404"/>
    <lineage>
        <taxon>Bacteria</taxon>
        <taxon>Bacillati</taxon>
        <taxon>Bacillota</taxon>
        <taxon>Clostridia</taxon>
        <taxon>Eubacteriales</taxon>
        <taxon>Oscillospiraceae</taxon>
        <taxon>Anaerotruncus</taxon>
    </lineage>
</organism>
<feature type="region of interest" description="Disordered" evidence="1">
    <location>
        <begin position="3238"/>
        <end position="3342"/>
    </location>
</feature>
<keyword evidence="4" id="KW-1185">Reference proteome</keyword>
<evidence type="ECO:0000313" key="4">
    <source>
        <dbReference type="Proteomes" id="UP000276301"/>
    </source>
</evidence>
<name>A0A498CSJ4_9FIRM</name>
<dbReference type="RefSeq" id="WP_121587506.1">
    <property type="nucleotide sequence ID" value="NZ_RCHT01000035.1"/>
</dbReference>